<protein>
    <submittedName>
        <fullName evidence="1">Uncharacterized protein z067L</fullName>
    </submittedName>
</protein>
<evidence type="ECO:0000313" key="2">
    <source>
        <dbReference type="Proteomes" id="UP000202420"/>
    </source>
</evidence>
<dbReference type="Proteomes" id="UP000202420">
    <property type="component" value="Segment"/>
</dbReference>
<sequence length="125" mass="13790">MAVCQVLYGRRDVLHILSTLGPVLEGNFLSKPRVDKLFDFVHLPVAVHVPPVNDNGFVQEPVLLAVAILHSAVEEVQKEFLELGHVISDHAETKVPRTQDGVNIRVKINDTLLCGELVHCDLGLI</sequence>
<name>A7K827_9PHYC</name>
<reference evidence="1 2" key="1">
    <citation type="submission" date="2006-09" db="EMBL/GenBank/DDBJ databases">
        <title>Sequence and annotation of the 288-kb ATCV-1 virus that infects an endosymbiotic Chlorella strain of the heliozoon Acanthocystis turfacea.</title>
        <authorList>
            <person name="Fitzgerald L.A."/>
            <person name="Graves M.V."/>
            <person name="Li X."/>
            <person name="Pfitzner A.J.P."/>
            <person name="Hartigan J."/>
            <person name="Van Etten J.L."/>
        </authorList>
    </citation>
    <scope>NUCLEOTIDE SEQUENCE [LARGE SCALE GENOMIC DNA]</scope>
    <source>
        <strain evidence="1 2">ATCV-1</strain>
    </source>
</reference>
<evidence type="ECO:0000313" key="1">
    <source>
        <dbReference type="EMBL" id="ABT16201.1"/>
    </source>
</evidence>
<organism evidence="1 2">
    <name type="scientific">Chlorovirus heliozoae</name>
    <dbReference type="NCBI Taxonomy" id="322019"/>
    <lineage>
        <taxon>Viruses</taxon>
        <taxon>Varidnaviria</taxon>
        <taxon>Bamfordvirae</taxon>
        <taxon>Nucleocytoviricota</taxon>
        <taxon>Megaviricetes</taxon>
        <taxon>Algavirales</taxon>
        <taxon>Phycodnaviridae</taxon>
        <taxon>Chlorovirus</taxon>
    </lineage>
</organism>
<gene>
    <name evidence="1" type="primary">z067L</name>
    <name evidence="1" type="ORF">ATCV1_z067L</name>
</gene>
<dbReference type="EMBL" id="EF101928">
    <property type="protein sequence ID" value="ABT16201.1"/>
    <property type="molecule type" value="Genomic_DNA"/>
</dbReference>
<dbReference type="KEGG" id="vg:5471024"/>
<dbReference type="GeneID" id="5471024"/>
<dbReference type="RefSeq" id="YP_001426548.1">
    <property type="nucleotide sequence ID" value="NC_008724.1"/>
</dbReference>
<proteinExistence type="predicted"/>
<keyword evidence="2" id="KW-1185">Reference proteome</keyword>
<accession>A7K827</accession>
<dbReference type="OrthoDB" id="39528at10239"/>